<dbReference type="InterPro" id="IPR027417">
    <property type="entry name" value="P-loop_NTPase"/>
</dbReference>
<name>A0ABT7SVP4_9ALTE</name>
<accession>A0ABT7SVP4</accession>
<evidence type="ECO:0000256" key="6">
    <source>
        <dbReference type="SAM" id="MobiDB-lite"/>
    </source>
</evidence>
<evidence type="ECO:0000256" key="2">
    <source>
        <dbReference type="ARBA" id="ARBA00022741"/>
    </source>
</evidence>
<dbReference type="InterPro" id="IPR050445">
    <property type="entry name" value="Bact_polysacc_biosynth/exp"/>
</dbReference>
<keyword evidence="9" id="KW-1185">Reference proteome</keyword>
<gene>
    <name evidence="8" type="ORF">QTP81_03230</name>
</gene>
<dbReference type="InterPro" id="IPR025669">
    <property type="entry name" value="AAA_dom"/>
</dbReference>
<dbReference type="SUPFAM" id="SSF52540">
    <property type="entry name" value="P-loop containing nucleoside triphosphate hydrolases"/>
    <property type="match status" value="1"/>
</dbReference>
<evidence type="ECO:0000256" key="4">
    <source>
        <dbReference type="ARBA" id="ARBA00022840"/>
    </source>
</evidence>
<keyword evidence="2" id="KW-0547">Nucleotide-binding</keyword>
<keyword evidence="5" id="KW-0829">Tyrosine-protein kinase</keyword>
<keyword evidence="3" id="KW-0418">Kinase</keyword>
<dbReference type="PANTHER" id="PTHR32309:SF31">
    <property type="entry name" value="CAPSULAR EXOPOLYSACCHARIDE FAMILY"/>
    <property type="match status" value="1"/>
</dbReference>
<dbReference type="Pfam" id="PF13614">
    <property type="entry name" value="AAA_31"/>
    <property type="match status" value="1"/>
</dbReference>
<feature type="compositionally biased region" description="Polar residues" evidence="6">
    <location>
        <begin position="35"/>
        <end position="55"/>
    </location>
</feature>
<dbReference type="InterPro" id="IPR005702">
    <property type="entry name" value="Wzc-like_C"/>
</dbReference>
<evidence type="ECO:0000256" key="1">
    <source>
        <dbReference type="ARBA" id="ARBA00022679"/>
    </source>
</evidence>
<dbReference type="RefSeq" id="WP_289363689.1">
    <property type="nucleotide sequence ID" value="NZ_JAUCBP010000002.1"/>
</dbReference>
<protein>
    <submittedName>
        <fullName evidence="8">XrtA-associated tyrosine autokinase</fullName>
    </submittedName>
</protein>
<feature type="region of interest" description="Disordered" evidence="6">
    <location>
        <begin position="1"/>
        <end position="58"/>
    </location>
</feature>
<evidence type="ECO:0000313" key="9">
    <source>
        <dbReference type="Proteomes" id="UP001234343"/>
    </source>
</evidence>
<dbReference type="EMBL" id="JAUCBP010000002">
    <property type="protein sequence ID" value="MDM7859619.1"/>
    <property type="molecule type" value="Genomic_DNA"/>
</dbReference>
<dbReference type="NCBIfam" id="TIGR01007">
    <property type="entry name" value="eps_fam"/>
    <property type="match status" value="1"/>
</dbReference>
<dbReference type="PANTHER" id="PTHR32309">
    <property type="entry name" value="TYROSINE-PROTEIN KINASE"/>
    <property type="match status" value="1"/>
</dbReference>
<comment type="caution">
    <text evidence="8">The sequence shown here is derived from an EMBL/GenBank/DDBJ whole genome shotgun (WGS) entry which is preliminary data.</text>
</comment>
<feature type="domain" description="AAA" evidence="7">
    <location>
        <begin position="112"/>
        <end position="256"/>
    </location>
</feature>
<evidence type="ECO:0000256" key="3">
    <source>
        <dbReference type="ARBA" id="ARBA00022777"/>
    </source>
</evidence>
<dbReference type="NCBIfam" id="TIGR03018">
    <property type="entry name" value="pepcterm_TyrKin"/>
    <property type="match status" value="1"/>
</dbReference>
<organism evidence="8 9">
    <name type="scientific">Alteromonas arenosi</name>
    <dbReference type="NCBI Taxonomy" id="3055817"/>
    <lineage>
        <taxon>Bacteria</taxon>
        <taxon>Pseudomonadati</taxon>
        <taxon>Pseudomonadota</taxon>
        <taxon>Gammaproteobacteria</taxon>
        <taxon>Alteromonadales</taxon>
        <taxon>Alteromonadaceae</taxon>
        <taxon>Alteromonas/Salinimonas group</taxon>
        <taxon>Alteromonas</taxon>
    </lineage>
</organism>
<keyword evidence="4" id="KW-0067">ATP-binding</keyword>
<keyword evidence="1" id="KW-0808">Transferase</keyword>
<proteinExistence type="predicted"/>
<evidence type="ECO:0000313" key="8">
    <source>
        <dbReference type="EMBL" id="MDM7859619.1"/>
    </source>
</evidence>
<sequence>MSTIERALSKQKKNQKVAPESSSTEPVDSVEQADETATTSAPVVKETSTPAVEQSDNSHKKELYIDVEDLEERGFVSIDASRRRINEEYRAIKRKLLKNAFGPLAETLTNPNIIMVSSAKPGEGKTFTAINLALSIAAEKDKTVLLVDADVLRPNVSKTLKIKTDDGLMEYLLDEKEDISEVMYNTNIDKLRIIPAGKSHHLSTELLASGKMQDTIDEIANRYPDRIVIIDTPPLIGINETAILTNFAGQAVVVTVEGRSKMVDIRNAVGQLNPDMAIGFIVNKAQLSVDDEAGYYGYYYASKD</sequence>
<evidence type="ECO:0000259" key="7">
    <source>
        <dbReference type="Pfam" id="PF13614"/>
    </source>
</evidence>
<dbReference type="CDD" id="cd05387">
    <property type="entry name" value="BY-kinase"/>
    <property type="match status" value="1"/>
</dbReference>
<evidence type="ECO:0000256" key="5">
    <source>
        <dbReference type="ARBA" id="ARBA00023137"/>
    </source>
</evidence>
<dbReference type="Proteomes" id="UP001234343">
    <property type="component" value="Unassembled WGS sequence"/>
</dbReference>
<reference evidence="8 9" key="1">
    <citation type="submission" date="2023-06" db="EMBL/GenBank/DDBJ databases">
        <title>Alteromonas sp. ASW11-36 isolated from intertidal sand.</title>
        <authorList>
            <person name="Li Y."/>
        </authorList>
    </citation>
    <scope>NUCLEOTIDE SEQUENCE [LARGE SCALE GENOMIC DNA]</scope>
    <source>
        <strain evidence="8 9">ASW11-36</strain>
    </source>
</reference>
<dbReference type="Gene3D" id="3.40.50.300">
    <property type="entry name" value="P-loop containing nucleotide triphosphate hydrolases"/>
    <property type="match status" value="1"/>
</dbReference>